<dbReference type="AlphaFoldDB" id="A0AAE0MHS1"/>
<feature type="non-terminal residue" evidence="1">
    <location>
        <position position="185"/>
    </location>
</feature>
<proteinExistence type="predicted"/>
<evidence type="ECO:0000313" key="2">
    <source>
        <dbReference type="Proteomes" id="UP001283341"/>
    </source>
</evidence>
<sequence length="185" mass="20510">MTSWHHTSCAAAEVVVEGDTLRCETCGSSVAPSIRYLAAQRAARSSSFAISPDEPEGQMNLWWPPGVSYSRVTRPHVEHYGVPQELEPSPAGGQIPSAASVHGATLAADEFRLLCLYSTDDDSSSLHVTLEIYRHDDCPEYERNSDSTPCRPVLIGPRWDILLQTANCYDMLGYLRPWKRGTRMV</sequence>
<protein>
    <submittedName>
        <fullName evidence="1">Uncharacterized protein</fullName>
    </submittedName>
</protein>
<evidence type="ECO:0000313" key="1">
    <source>
        <dbReference type="EMBL" id="KAK3331489.1"/>
    </source>
</evidence>
<keyword evidence="2" id="KW-1185">Reference proteome</keyword>
<accession>A0AAE0MHS1</accession>
<name>A0AAE0MHS1_9PEZI</name>
<comment type="caution">
    <text evidence="1">The sequence shown here is derived from an EMBL/GenBank/DDBJ whole genome shotgun (WGS) entry which is preliminary data.</text>
</comment>
<dbReference type="EMBL" id="JAUEDM010000001">
    <property type="protein sequence ID" value="KAK3331489.1"/>
    <property type="molecule type" value="Genomic_DNA"/>
</dbReference>
<gene>
    <name evidence="1" type="ORF">B0H66DRAFT_546653</name>
</gene>
<dbReference type="Proteomes" id="UP001283341">
    <property type="component" value="Unassembled WGS sequence"/>
</dbReference>
<reference evidence="1" key="1">
    <citation type="journal article" date="2023" name="Mol. Phylogenet. Evol.">
        <title>Genome-scale phylogeny and comparative genomics of the fungal order Sordariales.</title>
        <authorList>
            <person name="Hensen N."/>
            <person name="Bonometti L."/>
            <person name="Westerberg I."/>
            <person name="Brannstrom I.O."/>
            <person name="Guillou S."/>
            <person name="Cros-Aarteil S."/>
            <person name="Calhoun S."/>
            <person name="Haridas S."/>
            <person name="Kuo A."/>
            <person name="Mondo S."/>
            <person name="Pangilinan J."/>
            <person name="Riley R."/>
            <person name="LaButti K."/>
            <person name="Andreopoulos B."/>
            <person name="Lipzen A."/>
            <person name="Chen C."/>
            <person name="Yan M."/>
            <person name="Daum C."/>
            <person name="Ng V."/>
            <person name="Clum A."/>
            <person name="Steindorff A."/>
            <person name="Ohm R.A."/>
            <person name="Martin F."/>
            <person name="Silar P."/>
            <person name="Natvig D.O."/>
            <person name="Lalanne C."/>
            <person name="Gautier V."/>
            <person name="Ament-Velasquez S.L."/>
            <person name="Kruys A."/>
            <person name="Hutchinson M.I."/>
            <person name="Powell A.J."/>
            <person name="Barry K."/>
            <person name="Miller A.N."/>
            <person name="Grigoriev I.V."/>
            <person name="Debuchy R."/>
            <person name="Gladieux P."/>
            <person name="Hiltunen Thoren M."/>
            <person name="Johannesson H."/>
        </authorList>
    </citation>
    <scope>NUCLEOTIDE SEQUENCE</scope>
    <source>
        <strain evidence="1">CBS 118394</strain>
    </source>
</reference>
<reference evidence="1" key="2">
    <citation type="submission" date="2023-06" db="EMBL/GenBank/DDBJ databases">
        <authorList>
            <consortium name="Lawrence Berkeley National Laboratory"/>
            <person name="Haridas S."/>
            <person name="Hensen N."/>
            <person name="Bonometti L."/>
            <person name="Westerberg I."/>
            <person name="Brannstrom I.O."/>
            <person name="Guillou S."/>
            <person name="Cros-Aarteil S."/>
            <person name="Calhoun S."/>
            <person name="Kuo A."/>
            <person name="Mondo S."/>
            <person name="Pangilinan J."/>
            <person name="Riley R."/>
            <person name="Labutti K."/>
            <person name="Andreopoulos B."/>
            <person name="Lipzen A."/>
            <person name="Chen C."/>
            <person name="Yanf M."/>
            <person name="Daum C."/>
            <person name="Ng V."/>
            <person name="Clum A."/>
            <person name="Steindorff A."/>
            <person name="Ohm R."/>
            <person name="Martin F."/>
            <person name="Silar P."/>
            <person name="Natvig D."/>
            <person name="Lalanne C."/>
            <person name="Gautier V."/>
            <person name="Ament-Velasquez S.L."/>
            <person name="Kruys A."/>
            <person name="Hutchinson M.I."/>
            <person name="Powell A.J."/>
            <person name="Barry K."/>
            <person name="Miller A.N."/>
            <person name="Grigoriev I.V."/>
            <person name="Debuchy R."/>
            <person name="Gladieux P."/>
            <person name="Thoren M.H."/>
            <person name="Johannesson H."/>
        </authorList>
    </citation>
    <scope>NUCLEOTIDE SEQUENCE</scope>
    <source>
        <strain evidence="1">CBS 118394</strain>
    </source>
</reference>
<organism evidence="1 2">
    <name type="scientific">Apodospora peruviana</name>
    <dbReference type="NCBI Taxonomy" id="516989"/>
    <lineage>
        <taxon>Eukaryota</taxon>
        <taxon>Fungi</taxon>
        <taxon>Dikarya</taxon>
        <taxon>Ascomycota</taxon>
        <taxon>Pezizomycotina</taxon>
        <taxon>Sordariomycetes</taxon>
        <taxon>Sordariomycetidae</taxon>
        <taxon>Sordariales</taxon>
        <taxon>Lasiosphaeriaceae</taxon>
        <taxon>Apodospora</taxon>
    </lineage>
</organism>